<evidence type="ECO:0000313" key="3">
    <source>
        <dbReference type="Proteomes" id="UP001594351"/>
    </source>
</evidence>
<proteinExistence type="predicted"/>
<protein>
    <submittedName>
        <fullName evidence="2">Uncharacterized protein</fullName>
    </submittedName>
</protein>
<accession>A0ABV6YWF6</accession>
<dbReference type="EMBL" id="JBHPBY010000096">
    <property type="protein sequence ID" value="MFC1850393.1"/>
    <property type="molecule type" value="Genomic_DNA"/>
</dbReference>
<reference evidence="2 3" key="1">
    <citation type="submission" date="2024-09" db="EMBL/GenBank/DDBJ databases">
        <title>Laminarin stimulates single cell rates of sulfate reduction while oxygen inhibits transcriptomic activity in coastal marine sediment.</title>
        <authorList>
            <person name="Lindsay M."/>
            <person name="Orcutt B."/>
            <person name="Emerson D."/>
            <person name="Stepanauskas R."/>
            <person name="D'Angelo T."/>
        </authorList>
    </citation>
    <scope>NUCLEOTIDE SEQUENCE [LARGE SCALE GENOMIC DNA]</scope>
    <source>
        <strain evidence="2">SAG AM-311-K15</strain>
    </source>
</reference>
<gene>
    <name evidence="2" type="ORF">ACFL27_09405</name>
</gene>
<organism evidence="2 3">
    <name type="scientific">candidate division CSSED10-310 bacterium</name>
    <dbReference type="NCBI Taxonomy" id="2855610"/>
    <lineage>
        <taxon>Bacteria</taxon>
        <taxon>Bacteria division CSSED10-310</taxon>
    </lineage>
</organism>
<sequence>MKIGTQWFLRAWLVLAGEELTTEDRLASVTRSGGDGVSDRAASEAANPTVPASSRTWGTVTSHSFGGGKCR</sequence>
<keyword evidence="3" id="KW-1185">Reference proteome</keyword>
<feature type="compositionally biased region" description="Polar residues" evidence="1">
    <location>
        <begin position="50"/>
        <end position="64"/>
    </location>
</feature>
<comment type="caution">
    <text evidence="2">The sequence shown here is derived from an EMBL/GenBank/DDBJ whole genome shotgun (WGS) entry which is preliminary data.</text>
</comment>
<evidence type="ECO:0000256" key="1">
    <source>
        <dbReference type="SAM" id="MobiDB-lite"/>
    </source>
</evidence>
<feature type="region of interest" description="Disordered" evidence="1">
    <location>
        <begin position="27"/>
        <end position="71"/>
    </location>
</feature>
<evidence type="ECO:0000313" key="2">
    <source>
        <dbReference type="EMBL" id="MFC1850393.1"/>
    </source>
</evidence>
<dbReference type="Proteomes" id="UP001594351">
    <property type="component" value="Unassembled WGS sequence"/>
</dbReference>
<name>A0ABV6YWF6_UNCC1</name>